<dbReference type="GO" id="GO:0003700">
    <property type="term" value="F:DNA-binding transcription factor activity"/>
    <property type="evidence" value="ECO:0007669"/>
    <property type="project" value="InterPro"/>
</dbReference>
<dbReference type="PROSITE" id="PS01117">
    <property type="entry name" value="HTH_MARR_1"/>
    <property type="match status" value="1"/>
</dbReference>
<dbReference type="PROSITE" id="PS50995">
    <property type="entry name" value="HTH_MARR_2"/>
    <property type="match status" value="1"/>
</dbReference>
<evidence type="ECO:0000256" key="2">
    <source>
        <dbReference type="ARBA" id="ARBA00023125"/>
    </source>
</evidence>
<organism evidence="5 6">
    <name type="scientific">Natronoglycomyces albus</name>
    <dbReference type="NCBI Taxonomy" id="2811108"/>
    <lineage>
        <taxon>Bacteria</taxon>
        <taxon>Bacillati</taxon>
        <taxon>Actinomycetota</taxon>
        <taxon>Actinomycetes</taxon>
        <taxon>Glycomycetales</taxon>
        <taxon>Glycomycetaceae</taxon>
        <taxon>Natronoglycomyces</taxon>
    </lineage>
</organism>
<dbReference type="GO" id="GO:0003677">
    <property type="term" value="F:DNA binding"/>
    <property type="evidence" value="ECO:0007669"/>
    <property type="project" value="UniProtKB-KW"/>
</dbReference>
<keyword evidence="3" id="KW-0804">Transcription</keyword>
<keyword evidence="2" id="KW-0238">DNA-binding</keyword>
<keyword evidence="1" id="KW-0805">Transcription regulation</keyword>
<dbReference type="InterPro" id="IPR036390">
    <property type="entry name" value="WH_DNA-bd_sf"/>
</dbReference>
<dbReference type="Proteomes" id="UP000662939">
    <property type="component" value="Chromosome"/>
</dbReference>
<dbReference type="PRINTS" id="PR00598">
    <property type="entry name" value="HTHMARR"/>
</dbReference>
<proteinExistence type="predicted"/>
<dbReference type="Gene3D" id="1.10.10.10">
    <property type="entry name" value="Winged helix-like DNA-binding domain superfamily/Winged helix DNA-binding domain"/>
    <property type="match status" value="1"/>
</dbReference>
<dbReference type="PANTHER" id="PTHR33164">
    <property type="entry name" value="TRANSCRIPTIONAL REGULATOR, MARR FAMILY"/>
    <property type="match status" value="1"/>
</dbReference>
<dbReference type="InterPro" id="IPR000835">
    <property type="entry name" value="HTH_MarR-typ"/>
</dbReference>
<evidence type="ECO:0000313" key="6">
    <source>
        <dbReference type="Proteomes" id="UP000662939"/>
    </source>
</evidence>
<keyword evidence="6" id="KW-1185">Reference proteome</keyword>
<gene>
    <name evidence="5" type="ORF">JQS30_01475</name>
</gene>
<evidence type="ECO:0000313" key="5">
    <source>
        <dbReference type="EMBL" id="QSB06915.1"/>
    </source>
</evidence>
<dbReference type="SUPFAM" id="SSF46785">
    <property type="entry name" value="Winged helix' DNA-binding domain"/>
    <property type="match status" value="1"/>
</dbReference>
<name>A0A895XUA0_9ACTN</name>
<dbReference type="PANTHER" id="PTHR33164:SF101">
    <property type="entry name" value="TRANSCRIPTIONAL REPRESSOR MPRA"/>
    <property type="match status" value="1"/>
</dbReference>
<dbReference type="InterPro" id="IPR036388">
    <property type="entry name" value="WH-like_DNA-bd_sf"/>
</dbReference>
<dbReference type="InterPro" id="IPR039422">
    <property type="entry name" value="MarR/SlyA-like"/>
</dbReference>
<dbReference type="InterPro" id="IPR023187">
    <property type="entry name" value="Tscrpt_reg_MarR-type_CS"/>
</dbReference>
<reference evidence="5" key="1">
    <citation type="submission" date="2021-02" db="EMBL/GenBank/DDBJ databases">
        <title>Natronoglycomyces albus gen. nov., sp. nov, a haloalkaliphilic actinobacterium from a soda solonchak soil.</title>
        <authorList>
            <person name="Sorokin D.Y."/>
            <person name="Khijniak T.V."/>
            <person name="Zakharycheva A.P."/>
            <person name="Boueva O.V."/>
            <person name="Ariskina E.V."/>
            <person name="Hahnke R.L."/>
            <person name="Bunk B."/>
            <person name="Sproer C."/>
            <person name="Schumann P."/>
            <person name="Evtushenko L.I."/>
            <person name="Kublanov I.V."/>
        </authorList>
    </citation>
    <scope>NUCLEOTIDE SEQUENCE</scope>
    <source>
        <strain evidence="5">DSM 106290</strain>
    </source>
</reference>
<dbReference type="SMART" id="SM00347">
    <property type="entry name" value="HTH_MARR"/>
    <property type="match status" value="1"/>
</dbReference>
<dbReference type="GO" id="GO:0006950">
    <property type="term" value="P:response to stress"/>
    <property type="evidence" value="ECO:0007669"/>
    <property type="project" value="TreeGrafter"/>
</dbReference>
<evidence type="ECO:0000256" key="3">
    <source>
        <dbReference type="ARBA" id="ARBA00023163"/>
    </source>
</evidence>
<dbReference type="KEGG" id="nav:JQS30_01475"/>
<dbReference type="AlphaFoldDB" id="A0A895XUA0"/>
<evidence type="ECO:0000256" key="1">
    <source>
        <dbReference type="ARBA" id="ARBA00023015"/>
    </source>
</evidence>
<dbReference type="Pfam" id="PF01047">
    <property type="entry name" value="MarR"/>
    <property type="match status" value="1"/>
</dbReference>
<sequence length="148" mass="16373">MAAVTSIMRVQQILLGRIETVLKPFGISFARFEMLRLLRFAQNGRMAMSRARNLLQVHPASVTNIVDRLEADGFVRRVAHPDDGRAVLVEITDQGSALVAEATDALNTHIFENTGFADTELATLTRLLADFRRRSGDFGPAQEPPDPL</sequence>
<accession>A0A895XUA0</accession>
<feature type="domain" description="HTH marR-type" evidence="4">
    <location>
        <begin position="1"/>
        <end position="133"/>
    </location>
</feature>
<evidence type="ECO:0000259" key="4">
    <source>
        <dbReference type="PROSITE" id="PS50995"/>
    </source>
</evidence>
<dbReference type="EMBL" id="CP070496">
    <property type="protein sequence ID" value="QSB06915.1"/>
    <property type="molecule type" value="Genomic_DNA"/>
</dbReference>
<protein>
    <submittedName>
        <fullName evidence="5">MarR family transcriptional regulator</fullName>
    </submittedName>
</protein>